<proteinExistence type="predicted"/>
<protein>
    <submittedName>
        <fullName evidence="1">Uncharacterized protein</fullName>
    </submittedName>
</protein>
<sequence length="136" mass="14371">METNQSLEENDIFELDQLSSFLVSQSANALSRFITTSVMLAAFDRYLPVVFEHAFVDRAEASGAYAAFDGEVVGGGGEVVEAALHMQHRMLNMATKPPTEPVMQNANHPLLVFEKIGTDSGTGGCDAGCDGGAGGD</sequence>
<organism evidence="1 2">
    <name type="scientific">Dendrobium thyrsiflorum</name>
    <name type="common">Pinecone-like raceme dendrobium</name>
    <name type="synonym">Orchid</name>
    <dbReference type="NCBI Taxonomy" id="117978"/>
    <lineage>
        <taxon>Eukaryota</taxon>
        <taxon>Viridiplantae</taxon>
        <taxon>Streptophyta</taxon>
        <taxon>Embryophyta</taxon>
        <taxon>Tracheophyta</taxon>
        <taxon>Spermatophyta</taxon>
        <taxon>Magnoliopsida</taxon>
        <taxon>Liliopsida</taxon>
        <taxon>Asparagales</taxon>
        <taxon>Orchidaceae</taxon>
        <taxon>Epidendroideae</taxon>
        <taxon>Malaxideae</taxon>
        <taxon>Dendrobiinae</taxon>
        <taxon>Dendrobium</taxon>
    </lineage>
</organism>
<reference evidence="1 2" key="1">
    <citation type="journal article" date="2024" name="Plant Biotechnol. J.">
        <title>Dendrobium thyrsiflorum genome and its molecular insights into genes involved in important horticultural traits.</title>
        <authorList>
            <person name="Chen B."/>
            <person name="Wang J.Y."/>
            <person name="Zheng P.J."/>
            <person name="Li K.L."/>
            <person name="Liang Y.M."/>
            <person name="Chen X.F."/>
            <person name="Zhang C."/>
            <person name="Zhao X."/>
            <person name="He X."/>
            <person name="Zhang G.Q."/>
            <person name="Liu Z.J."/>
            <person name="Xu Q."/>
        </authorList>
    </citation>
    <scope>NUCLEOTIDE SEQUENCE [LARGE SCALE GENOMIC DNA]</scope>
    <source>
        <strain evidence="1">GZMU011</strain>
    </source>
</reference>
<dbReference type="EMBL" id="JANQDX010000015">
    <property type="protein sequence ID" value="KAL0910867.1"/>
    <property type="molecule type" value="Genomic_DNA"/>
</dbReference>
<dbReference type="Proteomes" id="UP001552299">
    <property type="component" value="Unassembled WGS sequence"/>
</dbReference>
<keyword evidence="2" id="KW-1185">Reference proteome</keyword>
<dbReference type="AlphaFoldDB" id="A0ABD0UKL5"/>
<comment type="caution">
    <text evidence="1">The sequence shown here is derived from an EMBL/GenBank/DDBJ whole genome shotgun (WGS) entry which is preliminary data.</text>
</comment>
<gene>
    <name evidence="1" type="ORF">M5K25_018963</name>
</gene>
<evidence type="ECO:0000313" key="2">
    <source>
        <dbReference type="Proteomes" id="UP001552299"/>
    </source>
</evidence>
<name>A0ABD0UKL5_DENTH</name>
<evidence type="ECO:0000313" key="1">
    <source>
        <dbReference type="EMBL" id="KAL0910867.1"/>
    </source>
</evidence>
<accession>A0ABD0UKL5</accession>